<feature type="binding site" evidence="5">
    <location>
        <position position="105"/>
    </location>
    <ligand>
        <name>Mg(2+)</name>
        <dbReference type="ChEBI" id="CHEBI:18420"/>
    </ligand>
</feature>
<keyword evidence="1 5" id="KW-1277">Toxin-antitoxin system</keyword>
<keyword evidence="4 5" id="KW-0378">Hydrolase</keyword>
<comment type="caution">
    <text evidence="7">The sequence shown here is derived from an EMBL/GenBank/DDBJ whole genome shotgun (WGS) entry which is preliminary data.</text>
</comment>
<dbReference type="InterPro" id="IPR002716">
    <property type="entry name" value="PIN_dom"/>
</dbReference>
<dbReference type="GO" id="GO:0004540">
    <property type="term" value="F:RNA nuclease activity"/>
    <property type="evidence" value="ECO:0007669"/>
    <property type="project" value="InterPro"/>
</dbReference>
<evidence type="ECO:0000313" key="8">
    <source>
        <dbReference type="Proteomes" id="UP000243002"/>
    </source>
</evidence>
<feature type="domain" description="PIN" evidence="6">
    <location>
        <begin position="4"/>
        <end position="132"/>
    </location>
</feature>
<keyword evidence="3 5" id="KW-0479">Metal-binding</keyword>
<gene>
    <name evidence="5" type="primary">vapC</name>
    <name evidence="7" type="ORF">C7K55_05970</name>
</gene>
<evidence type="ECO:0000256" key="3">
    <source>
        <dbReference type="ARBA" id="ARBA00022723"/>
    </source>
</evidence>
<organism evidence="7 8">
    <name type="scientific">Cyanobium usitatum str. Tous</name>
    <dbReference type="NCBI Taxonomy" id="2116684"/>
    <lineage>
        <taxon>Bacteria</taxon>
        <taxon>Bacillati</taxon>
        <taxon>Cyanobacteriota</taxon>
        <taxon>Cyanophyceae</taxon>
        <taxon>Synechococcales</taxon>
        <taxon>Prochlorococcaceae</taxon>
        <taxon>Cyanobium</taxon>
    </lineage>
</organism>
<evidence type="ECO:0000313" key="7">
    <source>
        <dbReference type="EMBL" id="PSJ06059.1"/>
    </source>
</evidence>
<feature type="binding site" evidence="5">
    <location>
        <position position="6"/>
    </location>
    <ligand>
        <name>Mg(2+)</name>
        <dbReference type="ChEBI" id="CHEBI:18420"/>
    </ligand>
</feature>
<keyword evidence="8" id="KW-1185">Reference proteome</keyword>
<dbReference type="InterPro" id="IPR022907">
    <property type="entry name" value="VapC_family"/>
</dbReference>
<keyword evidence="2 5" id="KW-0540">Nuclease</keyword>
<dbReference type="SUPFAM" id="SSF88723">
    <property type="entry name" value="PIN domain-like"/>
    <property type="match status" value="1"/>
</dbReference>
<evidence type="ECO:0000256" key="2">
    <source>
        <dbReference type="ARBA" id="ARBA00022722"/>
    </source>
</evidence>
<evidence type="ECO:0000259" key="6">
    <source>
        <dbReference type="Pfam" id="PF01850"/>
    </source>
</evidence>
<evidence type="ECO:0000256" key="4">
    <source>
        <dbReference type="ARBA" id="ARBA00022801"/>
    </source>
</evidence>
<dbReference type="EC" id="3.1.-.-" evidence="5"/>
<protein>
    <recommendedName>
        <fullName evidence="5">Ribonuclease VapC</fullName>
        <shortName evidence="5">RNase VapC</shortName>
        <ecNumber evidence="5">3.1.-.-</ecNumber>
    </recommendedName>
    <alternativeName>
        <fullName evidence="5">Toxin VapC</fullName>
    </alternativeName>
</protein>
<dbReference type="GO" id="GO:0090729">
    <property type="term" value="F:toxin activity"/>
    <property type="evidence" value="ECO:0007669"/>
    <property type="project" value="UniProtKB-KW"/>
</dbReference>
<proteinExistence type="inferred from homology"/>
<sequence>MIAFLDASAVIYAVEGTEAWAEVLKQQLRQLATTADTSAGGLQLAISRLSWLECRVGPLRRRDAEALSRFDDFFLHPDLEWVELSPAVVEQATQLRAEHNLRTPDALQAASCLQLGAGAVMVTGDAGFQRVPSLRLALVNGAEGQN</sequence>
<comment type="function">
    <text evidence="5">Toxic component of a toxin-antitoxin (TA) system. An RNase.</text>
</comment>
<evidence type="ECO:0000256" key="5">
    <source>
        <dbReference type="HAMAP-Rule" id="MF_00265"/>
    </source>
</evidence>
<dbReference type="OrthoDB" id="8907463at2"/>
<dbReference type="HAMAP" id="MF_00265">
    <property type="entry name" value="VapC_Nob1"/>
    <property type="match status" value="1"/>
</dbReference>
<dbReference type="InterPro" id="IPR029060">
    <property type="entry name" value="PIN-like_dom_sf"/>
</dbReference>
<dbReference type="Proteomes" id="UP000243002">
    <property type="component" value="Unassembled WGS sequence"/>
</dbReference>
<keyword evidence="5" id="KW-0460">Magnesium</keyword>
<dbReference type="GO" id="GO:0000287">
    <property type="term" value="F:magnesium ion binding"/>
    <property type="evidence" value="ECO:0007669"/>
    <property type="project" value="UniProtKB-UniRule"/>
</dbReference>
<comment type="similarity">
    <text evidence="5">Belongs to the PINc/VapC protein family.</text>
</comment>
<accession>A0A2P7MXU8</accession>
<dbReference type="GO" id="GO:0016787">
    <property type="term" value="F:hydrolase activity"/>
    <property type="evidence" value="ECO:0007669"/>
    <property type="project" value="UniProtKB-KW"/>
</dbReference>
<reference evidence="7 8" key="1">
    <citation type="journal article" date="2018" name="Environ. Microbiol.">
        <title>Ecological and genomic features of two widespread freshwater picocyanobacteria.</title>
        <authorList>
            <person name="Cabello-Yeves P.J."/>
            <person name="Picazo A."/>
            <person name="Camacho A."/>
            <person name="Callieri C."/>
            <person name="Rosselli R."/>
            <person name="Roda-Garcia J.J."/>
            <person name="Coutinho F.H."/>
            <person name="Rodriguez-Valera F."/>
        </authorList>
    </citation>
    <scope>NUCLEOTIDE SEQUENCE [LARGE SCALE GENOMIC DNA]</scope>
    <source>
        <strain evidence="7 8">Tous</strain>
    </source>
</reference>
<dbReference type="RefSeq" id="WP_106502576.1">
    <property type="nucleotide sequence ID" value="NZ_PXXO01000005.1"/>
</dbReference>
<keyword evidence="5" id="KW-0800">Toxin</keyword>
<dbReference type="Pfam" id="PF01850">
    <property type="entry name" value="PIN"/>
    <property type="match status" value="1"/>
</dbReference>
<evidence type="ECO:0000256" key="1">
    <source>
        <dbReference type="ARBA" id="ARBA00022649"/>
    </source>
</evidence>
<dbReference type="Gene3D" id="3.40.50.1010">
    <property type="entry name" value="5'-nuclease"/>
    <property type="match status" value="1"/>
</dbReference>
<dbReference type="AlphaFoldDB" id="A0A2P7MXU8"/>
<dbReference type="EMBL" id="PXXO01000005">
    <property type="protein sequence ID" value="PSJ06059.1"/>
    <property type="molecule type" value="Genomic_DNA"/>
</dbReference>
<name>A0A2P7MXU8_9CYAN</name>
<comment type="cofactor">
    <cofactor evidence="5">
        <name>Mg(2+)</name>
        <dbReference type="ChEBI" id="CHEBI:18420"/>
    </cofactor>
</comment>